<dbReference type="GeneID" id="76836011"/>
<evidence type="ECO:0000313" key="6">
    <source>
        <dbReference type="Proteomes" id="UP001163096"/>
    </source>
</evidence>
<dbReference type="InterPro" id="IPR051257">
    <property type="entry name" value="Diverse_CBS-Domain"/>
</dbReference>
<keyword evidence="2" id="KW-0028">Amino-acid biosynthesis</keyword>
<name>A0A9X9T7E7_METOG</name>
<evidence type="ECO:0000256" key="1">
    <source>
        <dbReference type="ARBA" id="ARBA00023122"/>
    </source>
</evidence>
<dbReference type="EMBL" id="CP113361">
    <property type="protein sequence ID" value="WAI01283.1"/>
    <property type="molecule type" value="Genomic_DNA"/>
</dbReference>
<dbReference type="Proteomes" id="UP001163096">
    <property type="component" value="Chromosome"/>
</dbReference>
<keyword evidence="1 3" id="KW-0129">CBS domain</keyword>
<evidence type="ECO:0000259" key="4">
    <source>
        <dbReference type="PROSITE" id="PS51371"/>
    </source>
</evidence>
<keyword evidence="6" id="KW-1185">Reference proteome</keyword>
<dbReference type="InterPro" id="IPR000644">
    <property type="entry name" value="CBS_dom"/>
</dbReference>
<dbReference type="SUPFAM" id="SSF54631">
    <property type="entry name" value="CBS-domain pair"/>
    <property type="match status" value="2"/>
</dbReference>
<sequence>MMVALDLIREIPVLYPDDLVTKARKYLREDSFREMFIRDRNGRLVGYIDISDVILVNDTKSNLEIQTFLRDAPFVYSEDSVENALAQIKNAQTDSVAVCSHSGELLGAVQLSALFPVIMSRQNPTGLVSEYMIEPVVTCNRDDPLHAVYSVITESGYDALPVEEGNCILGMISRTDLIMHGHIRRSIEAKHKTPVEYVMVTPAIITFRNDSIGDAARAMIQHDVSRLPVIESDGKIVGIVSRQDILNALELPGVVHAQKYEEYETS</sequence>
<feature type="domain" description="CBS" evidence="4">
    <location>
        <begin position="7"/>
        <end position="65"/>
    </location>
</feature>
<feature type="domain" description="CBS" evidence="4">
    <location>
        <begin position="199"/>
        <end position="255"/>
    </location>
</feature>
<dbReference type="SMART" id="SM00116">
    <property type="entry name" value="CBS"/>
    <property type="match status" value="3"/>
</dbReference>
<keyword evidence="2" id="KW-0486">Methionine biosynthesis</keyword>
<dbReference type="Gene3D" id="3.10.580.10">
    <property type="entry name" value="CBS-domain"/>
    <property type="match status" value="2"/>
</dbReference>
<dbReference type="KEGG" id="mou:OU421_12875"/>
<dbReference type="GO" id="GO:0009086">
    <property type="term" value="P:methionine biosynthetic process"/>
    <property type="evidence" value="ECO:0007669"/>
    <property type="project" value="UniProtKB-KW"/>
</dbReference>
<dbReference type="PROSITE" id="PS51371">
    <property type="entry name" value="CBS"/>
    <property type="match status" value="3"/>
</dbReference>
<dbReference type="RefSeq" id="WP_268186509.1">
    <property type="nucleotide sequence ID" value="NZ_CP113361.1"/>
</dbReference>
<reference evidence="5" key="1">
    <citation type="submission" date="2022-11" db="EMBL/GenBank/DDBJ databases">
        <title>Complete genome sequence of Methanogenium organophilum DSM 3596.</title>
        <authorList>
            <person name="Chen S.-C."/>
            <person name="Lai S.-J."/>
            <person name="You Y.-T."/>
        </authorList>
    </citation>
    <scope>NUCLEOTIDE SEQUENCE</scope>
    <source>
        <strain evidence="5">DSM 3596</strain>
    </source>
</reference>
<dbReference type="InterPro" id="IPR046342">
    <property type="entry name" value="CBS_dom_sf"/>
</dbReference>
<dbReference type="Pfam" id="PF00571">
    <property type="entry name" value="CBS"/>
    <property type="match status" value="3"/>
</dbReference>
<evidence type="ECO:0000313" key="5">
    <source>
        <dbReference type="EMBL" id="WAI01283.1"/>
    </source>
</evidence>
<dbReference type="PANTHER" id="PTHR43080">
    <property type="entry name" value="CBS DOMAIN-CONTAINING PROTEIN CBSX3, MITOCHONDRIAL"/>
    <property type="match status" value="1"/>
</dbReference>
<proteinExistence type="predicted"/>
<protein>
    <submittedName>
        <fullName evidence="5">CBS domain-containing protein</fullName>
    </submittedName>
</protein>
<dbReference type="PANTHER" id="PTHR43080:SF29">
    <property type="entry name" value="OS02G0818000 PROTEIN"/>
    <property type="match status" value="1"/>
</dbReference>
<gene>
    <name evidence="5" type="ORF">OU421_12875</name>
</gene>
<evidence type="ECO:0000256" key="2">
    <source>
        <dbReference type="ARBA" id="ARBA00023167"/>
    </source>
</evidence>
<accession>A0A9X9T7E7</accession>
<dbReference type="AlphaFoldDB" id="A0A9X9T7E7"/>
<evidence type="ECO:0000256" key="3">
    <source>
        <dbReference type="PROSITE-ProRule" id="PRU00703"/>
    </source>
</evidence>
<dbReference type="CDD" id="cd02205">
    <property type="entry name" value="CBS_pair_SF"/>
    <property type="match status" value="2"/>
</dbReference>
<organism evidence="5 6">
    <name type="scientific">Methanogenium organophilum</name>
    <dbReference type="NCBI Taxonomy" id="2199"/>
    <lineage>
        <taxon>Archaea</taxon>
        <taxon>Methanobacteriati</taxon>
        <taxon>Methanobacteriota</taxon>
        <taxon>Stenosarchaea group</taxon>
        <taxon>Methanomicrobia</taxon>
        <taxon>Methanomicrobiales</taxon>
        <taxon>Methanomicrobiaceae</taxon>
        <taxon>Methanogenium</taxon>
    </lineage>
</organism>
<feature type="domain" description="CBS" evidence="4">
    <location>
        <begin position="132"/>
        <end position="189"/>
    </location>
</feature>